<keyword evidence="2 3" id="KW-0539">Nucleus</keyword>
<keyword evidence="3" id="KW-0507">mRNA processing</keyword>
<keyword evidence="3" id="KW-0963">Cytoplasm</keyword>
<sequence length="203" mass="23044">MSELLFPEIAEESAMQVDFQPPESQLSEGILNALRQLPESSLPPAAASTPTPTSTQPNSQDPPRPASVTMQEPTPPPQSHWDQLHMEKIKEIYEGMLDTYPNTVRTPPVLLLLEYCRLTRVRSSPYLWHFLDDPSHFGYAEQLFKKFLLKTSPSVDLLKFYLTYIGRITTSPNAHDVICKSYDFALGHAGQEKGSYENWQDTF</sequence>
<comment type="function">
    <text evidence="3">Component of the cleavage factor IA (CFIA) complex, which is involved in the endonucleolytic cleavage during polyadenylation-dependent pre-mRNA 3'-end formation.</text>
</comment>
<evidence type="ECO:0000256" key="2">
    <source>
        <dbReference type="ARBA" id="ARBA00023242"/>
    </source>
</evidence>
<evidence type="ECO:0000256" key="4">
    <source>
        <dbReference type="SAM" id="MobiDB-lite"/>
    </source>
</evidence>
<dbReference type="InterPro" id="IPR045243">
    <property type="entry name" value="Rna14-like"/>
</dbReference>
<dbReference type="GO" id="GO:0003729">
    <property type="term" value="F:mRNA binding"/>
    <property type="evidence" value="ECO:0007669"/>
    <property type="project" value="TreeGrafter"/>
</dbReference>
<evidence type="ECO:0000256" key="3">
    <source>
        <dbReference type="RuleBase" id="RU369035"/>
    </source>
</evidence>
<feature type="region of interest" description="Disordered" evidence="4">
    <location>
        <begin position="1"/>
        <end position="81"/>
    </location>
</feature>
<dbReference type="SUPFAM" id="SSF48452">
    <property type="entry name" value="TPR-like"/>
    <property type="match status" value="1"/>
</dbReference>
<dbReference type="PANTHER" id="PTHR19980">
    <property type="entry name" value="RNA CLEAVAGE STIMULATION FACTOR"/>
    <property type="match status" value="1"/>
</dbReference>
<evidence type="ECO:0000259" key="5">
    <source>
        <dbReference type="Pfam" id="PF05843"/>
    </source>
</evidence>
<dbReference type="InterPro" id="IPR008847">
    <property type="entry name" value="Suf"/>
</dbReference>
<dbReference type="GO" id="GO:0180010">
    <property type="term" value="P:co-transcriptional mRNA 3'-end processing, cleavage and polyadenylation pathway"/>
    <property type="evidence" value="ECO:0007669"/>
    <property type="project" value="UniProtKB-UniRule"/>
</dbReference>
<dbReference type="PANTHER" id="PTHR19980:SF0">
    <property type="entry name" value="CLEAVAGE STIMULATION FACTOR SUBUNIT 3"/>
    <property type="match status" value="1"/>
</dbReference>
<keyword evidence="1" id="KW-0677">Repeat</keyword>
<dbReference type="AlphaFoldDB" id="A0A5K1JYP7"/>
<protein>
    <recommendedName>
        <fullName evidence="3">mRNA 3'-end-processing protein RNA14</fullName>
    </recommendedName>
</protein>
<dbReference type="EMBL" id="LR725658">
    <property type="protein sequence ID" value="VWO96461.1"/>
    <property type="molecule type" value="Genomic_DNA"/>
</dbReference>
<reference evidence="6" key="1">
    <citation type="submission" date="2019-10" db="EMBL/GenBank/DDBJ databases">
        <authorList>
            <person name="Nor Muhammad N."/>
        </authorList>
    </citation>
    <scope>NUCLEOTIDE SEQUENCE</scope>
</reference>
<gene>
    <name evidence="6" type="primary">Q879S6</name>
</gene>
<accession>A0A5K1JYP7</accession>
<dbReference type="InterPro" id="IPR011990">
    <property type="entry name" value="TPR-like_helical_dom_sf"/>
</dbReference>
<comment type="subcellular location">
    <subcellularLocation>
        <location evidence="3">Nucleus</location>
    </subcellularLocation>
    <subcellularLocation>
        <location evidence="3">Cytoplasm</location>
    </subcellularLocation>
    <text evidence="3">Nucleus and/or cytoplasm.</text>
</comment>
<evidence type="ECO:0000313" key="6">
    <source>
        <dbReference type="EMBL" id="VWO96461.1"/>
    </source>
</evidence>
<dbReference type="GO" id="GO:0005737">
    <property type="term" value="C:cytoplasm"/>
    <property type="evidence" value="ECO:0007669"/>
    <property type="project" value="UniProtKB-SubCell"/>
</dbReference>
<proteinExistence type="predicted"/>
<dbReference type="Gene3D" id="1.25.40.1040">
    <property type="match status" value="1"/>
</dbReference>
<feature type="domain" description="Suppressor of forked" evidence="5">
    <location>
        <begin position="136"/>
        <end position="201"/>
    </location>
</feature>
<feature type="compositionally biased region" description="Low complexity" evidence="4">
    <location>
        <begin position="36"/>
        <end position="59"/>
    </location>
</feature>
<dbReference type="GO" id="GO:0005634">
    <property type="term" value="C:nucleus"/>
    <property type="evidence" value="ECO:0007669"/>
    <property type="project" value="UniProtKB-SubCell"/>
</dbReference>
<evidence type="ECO:0000256" key="1">
    <source>
        <dbReference type="ARBA" id="ARBA00022737"/>
    </source>
</evidence>
<dbReference type="Pfam" id="PF05843">
    <property type="entry name" value="Suf"/>
    <property type="match status" value="1"/>
</dbReference>
<name>A0A5K1JYP7_9APHY</name>
<organism evidence="6">
    <name type="scientific">Ganoderma boninense</name>
    <dbReference type="NCBI Taxonomy" id="34458"/>
    <lineage>
        <taxon>Eukaryota</taxon>
        <taxon>Fungi</taxon>
        <taxon>Dikarya</taxon>
        <taxon>Basidiomycota</taxon>
        <taxon>Agaricomycotina</taxon>
        <taxon>Agaricomycetes</taxon>
        <taxon>Polyporales</taxon>
        <taxon>Polyporaceae</taxon>
        <taxon>Ganoderma</taxon>
    </lineage>
</organism>